<dbReference type="Pfam" id="PF13374">
    <property type="entry name" value="TPR_10"/>
    <property type="match status" value="1"/>
</dbReference>
<comment type="subcellular location">
    <subcellularLocation>
        <location evidence="1">Cytoplasm</location>
        <location evidence="1">Cytoskeleton</location>
    </subcellularLocation>
</comment>
<evidence type="ECO:0000256" key="5">
    <source>
        <dbReference type="ARBA" id="ARBA00022737"/>
    </source>
</evidence>
<dbReference type="EMBL" id="JAANHS010000006">
    <property type="protein sequence ID" value="NHB77142.1"/>
    <property type="molecule type" value="Genomic_DNA"/>
</dbReference>
<evidence type="ECO:0000256" key="8">
    <source>
        <dbReference type="ARBA" id="ARBA00023175"/>
    </source>
</evidence>
<proteinExistence type="inferred from homology"/>
<evidence type="ECO:0000256" key="1">
    <source>
        <dbReference type="ARBA" id="ARBA00004245"/>
    </source>
</evidence>
<dbReference type="SMART" id="SM00028">
    <property type="entry name" value="TPR"/>
    <property type="match status" value="5"/>
</dbReference>
<protein>
    <submittedName>
        <fullName evidence="10">Tetratricopeptide repeat protein</fullName>
    </submittedName>
</protein>
<keyword evidence="4" id="KW-0493">Microtubule</keyword>
<accession>A0ABX0G8G8</accession>
<keyword evidence="8" id="KW-0505">Motor protein</keyword>
<comment type="caution">
    <text evidence="10">The sequence shown here is derived from an EMBL/GenBank/DDBJ whole genome shotgun (WGS) entry which is preliminary data.</text>
</comment>
<reference evidence="10 11" key="1">
    <citation type="journal article" date="2022" name="Microorganisms">
        <title>Genome Sequence and Characterization of a Xanthorhodopsin-Containing, Aerobic Anoxygenic Phototrophic Rhodobacter Species, Isolated from Mesophilic Conditions at Yellowstone National Park.</title>
        <authorList>
            <person name="Kyndt J.A."/>
            <person name="Robertson S."/>
            <person name="Shoffstall I.B."/>
            <person name="Ramaley R.F."/>
            <person name="Meyer T.E."/>
        </authorList>
    </citation>
    <scope>NUCLEOTIDE SEQUENCE [LARGE SCALE GENOMIC DNA]</scope>
    <source>
        <strain evidence="10 11">M37P</strain>
    </source>
</reference>
<dbReference type="InterPro" id="IPR019734">
    <property type="entry name" value="TPR_rpt"/>
</dbReference>
<keyword evidence="11" id="KW-1185">Reference proteome</keyword>
<sequence>MQDASPGPGGTDLGTSGAGLRSLAEELRSDCEALFLQLRAATEEEALPLRRELARAHAALDVTLERMAALPWDGDPWRSGLDEAERCLAEMTRAGIVELGPLTEARAALAAGDAERAEAVLAGIAAATSGPAGFAAKLAHARGLLAELALLWPLAAEQYALAARLDPDLRHLGKARAAACRTGDLTAAFRFGKGMLVLAETEGSAADQALAMADHALTLEAQDRLAEAEGFLRKAVVGGRRAEGVRGADHARHLAQLARVLEAQDRLPEAEAALRKALEVTRTAPGEAHPDYCARLNALAGLLRAQDRDSEAEPLHLRALDLAQRLPGGRHPVAIACLTGLAELREGQGRLDEAEALYRRALHLDQDLAGRTHPDFAGRICALAEVVRAARRLPEAERLFRLALEVDRATIGATHRDYGVGLNNLAGVVEAQGRPEEAETLYAQALAILRETLGDLHPATQKVVRNFRALILSALPGSVHRPGLESLWATAQATAPGLSLRQGLEPRRVD</sequence>
<evidence type="ECO:0000256" key="6">
    <source>
        <dbReference type="ARBA" id="ARBA00022803"/>
    </source>
</evidence>
<evidence type="ECO:0000256" key="4">
    <source>
        <dbReference type="ARBA" id="ARBA00022701"/>
    </source>
</evidence>
<organism evidence="10 11">
    <name type="scientific">Rhodobacter calidifons</name>
    <dbReference type="NCBI Taxonomy" id="2715277"/>
    <lineage>
        <taxon>Bacteria</taxon>
        <taxon>Pseudomonadati</taxon>
        <taxon>Pseudomonadota</taxon>
        <taxon>Alphaproteobacteria</taxon>
        <taxon>Rhodobacterales</taxon>
        <taxon>Rhodobacter group</taxon>
        <taxon>Rhodobacter</taxon>
    </lineage>
</organism>
<dbReference type="SUPFAM" id="SSF48452">
    <property type="entry name" value="TPR-like"/>
    <property type="match status" value="3"/>
</dbReference>
<name>A0ABX0G8G8_9RHOB</name>
<keyword evidence="3" id="KW-0963">Cytoplasm</keyword>
<dbReference type="Proteomes" id="UP001515660">
    <property type="component" value="Unassembled WGS sequence"/>
</dbReference>
<keyword evidence="6" id="KW-0802">TPR repeat</keyword>
<keyword evidence="9" id="KW-0206">Cytoskeleton</keyword>
<gene>
    <name evidence="10" type="ORF">G8O29_10370</name>
</gene>
<dbReference type="PANTHER" id="PTHR45783">
    <property type="entry name" value="KINESIN LIGHT CHAIN"/>
    <property type="match status" value="1"/>
</dbReference>
<dbReference type="PANTHER" id="PTHR45783:SF3">
    <property type="entry name" value="KINESIN LIGHT CHAIN"/>
    <property type="match status" value="1"/>
</dbReference>
<evidence type="ECO:0000256" key="7">
    <source>
        <dbReference type="ARBA" id="ARBA00023054"/>
    </source>
</evidence>
<evidence type="ECO:0000313" key="11">
    <source>
        <dbReference type="Proteomes" id="UP001515660"/>
    </source>
</evidence>
<comment type="similarity">
    <text evidence="2">Belongs to the kinesin light chain family.</text>
</comment>
<keyword evidence="7" id="KW-0175">Coiled coil</keyword>
<keyword evidence="5" id="KW-0677">Repeat</keyword>
<dbReference type="InterPro" id="IPR002151">
    <property type="entry name" value="Kinesin_light"/>
</dbReference>
<evidence type="ECO:0000313" key="10">
    <source>
        <dbReference type="EMBL" id="NHB77142.1"/>
    </source>
</evidence>
<evidence type="ECO:0000256" key="9">
    <source>
        <dbReference type="ARBA" id="ARBA00023212"/>
    </source>
</evidence>
<evidence type="ECO:0000256" key="3">
    <source>
        <dbReference type="ARBA" id="ARBA00022490"/>
    </source>
</evidence>
<dbReference type="Gene3D" id="1.25.40.10">
    <property type="entry name" value="Tetratricopeptide repeat domain"/>
    <property type="match status" value="2"/>
</dbReference>
<evidence type="ECO:0000256" key="2">
    <source>
        <dbReference type="ARBA" id="ARBA00009622"/>
    </source>
</evidence>
<dbReference type="Pfam" id="PF13424">
    <property type="entry name" value="TPR_12"/>
    <property type="match status" value="2"/>
</dbReference>
<dbReference type="RefSeq" id="WP_166403163.1">
    <property type="nucleotide sequence ID" value="NZ_JAANHS010000006.1"/>
</dbReference>
<dbReference type="InterPro" id="IPR011990">
    <property type="entry name" value="TPR-like_helical_dom_sf"/>
</dbReference>